<keyword evidence="13 14" id="KW-0472">Membrane</keyword>
<dbReference type="Gramene" id="PNW77759">
    <property type="protein sequence ID" value="PNW77759"/>
    <property type="gene ID" value="CHLRE_10g450550v5"/>
</dbReference>
<keyword evidence="6" id="KW-0001">2Fe-2S</keyword>
<evidence type="ECO:0000256" key="14">
    <source>
        <dbReference type="SAM" id="Phobius"/>
    </source>
</evidence>
<evidence type="ECO:0000313" key="17">
    <source>
        <dbReference type="Proteomes" id="UP000006906"/>
    </source>
</evidence>
<dbReference type="GO" id="GO:0016020">
    <property type="term" value="C:membrane"/>
    <property type="evidence" value="ECO:0007669"/>
    <property type="project" value="UniProtKB-SubCell"/>
</dbReference>
<dbReference type="KEGG" id="cre:CHLRE_10g450550v5"/>
<feature type="transmembrane region" description="Helical" evidence="14">
    <location>
        <begin position="504"/>
        <end position="526"/>
    </location>
</feature>
<feature type="transmembrane region" description="Helical" evidence="14">
    <location>
        <begin position="538"/>
        <end position="560"/>
    </location>
</feature>
<dbReference type="GO" id="GO:0046872">
    <property type="term" value="F:metal ion binding"/>
    <property type="evidence" value="ECO:0007669"/>
    <property type="project" value="UniProtKB-KW"/>
</dbReference>
<dbReference type="InterPro" id="IPR036922">
    <property type="entry name" value="Rieske_2Fe-2S_sf"/>
</dbReference>
<dbReference type="PANTHER" id="PTHR21266">
    <property type="entry name" value="IRON-SULFUR DOMAIN CONTAINING PROTEIN"/>
    <property type="match status" value="1"/>
</dbReference>
<feature type="transmembrane region" description="Helical" evidence="14">
    <location>
        <begin position="572"/>
        <end position="590"/>
    </location>
</feature>
<dbReference type="RefSeq" id="XP_042920354.1">
    <property type="nucleotide sequence ID" value="XM_043066957.1"/>
</dbReference>
<proteinExistence type="predicted"/>
<reference evidence="16 17" key="1">
    <citation type="journal article" date="2007" name="Science">
        <title>The Chlamydomonas genome reveals the evolution of key animal and plant functions.</title>
        <authorList>
            <person name="Merchant S.S."/>
            <person name="Prochnik S.E."/>
            <person name="Vallon O."/>
            <person name="Harris E.H."/>
            <person name="Karpowicz S.J."/>
            <person name="Witman G.B."/>
            <person name="Terry A."/>
            <person name="Salamov A."/>
            <person name="Fritz-Laylin L.K."/>
            <person name="Marechal-Drouard L."/>
            <person name="Marshall W.F."/>
            <person name="Qu L.H."/>
            <person name="Nelson D.R."/>
            <person name="Sanderfoot A.A."/>
            <person name="Spalding M.H."/>
            <person name="Kapitonov V.V."/>
            <person name="Ren Q."/>
            <person name="Ferris P."/>
            <person name="Lindquist E."/>
            <person name="Shapiro H."/>
            <person name="Lucas S.M."/>
            <person name="Grimwood J."/>
            <person name="Schmutz J."/>
            <person name="Cardol P."/>
            <person name="Cerutti H."/>
            <person name="Chanfreau G."/>
            <person name="Chen C.L."/>
            <person name="Cognat V."/>
            <person name="Croft M.T."/>
            <person name="Dent R."/>
            <person name="Dutcher S."/>
            <person name="Fernandez E."/>
            <person name="Fukuzawa H."/>
            <person name="Gonzalez-Ballester D."/>
            <person name="Gonzalez-Halphen D."/>
            <person name="Hallmann A."/>
            <person name="Hanikenne M."/>
            <person name="Hippler M."/>
            <person name="Inwood W."/>
            <person name="Jabbari K."/>
            <person name="Kalanon M."/>
            <person name="Kuras R."/>
            <person name="Lefebvre P.A."/>
            <person name="Lemaire S.D."/>
            <person name="Lobanov A.V."/>
            <person name="Lohr M."/>
            <person name="Manuell A."/>
            <person name="Meier I."/>
            <person name="Mets L."/>
            <person name="Mittag M."/>
            <person name="Mittelmeier T."/>
            <person name="Moroney J.V."/>
            <person name="Moseley J."/>
            <person name="Napoli C."/>
            <person name="Nedelcu A.M."/>
            <person name="Niyogi K."/>
            <person name="Novoselov S.V."/>
            <person name="Paulsen I.T."/>
            <person name="Pazour G."/>
            <person name="Purton S."/>
            <person name="Ral J.P."/>
            <person name="Riano-Pachon D.M."/>
            <person name="Riekhof W."/>
            <person name="Rymarquis L."/>
            <person name="Schroda M."/>
            <person name="Stern D."/>
            <person name="Umen J."/>
            <person name="Willows R."/>
            <person name="Wilson N."/>
            <person name="Zimmer S.L."/>
            <person name="Allmer J."/>
            <person name="Balk J."/>
            <person name="Bisova K."/>
            <person name="Chen C.J."/>
            <person name="Elias M."/>
            <person name="Gendler K."/>
            <person name="Hauser C."/>
            <person name="Lamb M.R."/>
            <person name="Ledford H."/>
            <person name="Long J.C."/>
            <person name="Minagawa J."/>
            <person name="Page M.D."/>
            <person name="Pan J."/>
            <person name="Pootakham W."/>
            <person name="Roje S."/>
            <person name="Rose A."/>
            <person name="Stahlberg E."/>
            <person name="Terauchi A.M."/>
            <person name="Yang P."/>
            <person name="Ball S."/>
            <person name="Bowler C."/>
            <person name="Dieckmann C.L."/>
            <person name="Gladyshev V.N."/>
            <person name="Green P."/>
            <person name="Jorgensen R."/>
            <person name="Mayfield S."/>
            <person name="Mueller-Roeber B."/>
            <person name="Rajamani S."/>
            <person name="Sayre R.T."/>
            <person name="Brokstein P."/>
            <person name="Dubchak I."/>
            <person name="Goodstein D."/>
            <person name="Hornick L."/>
            <person name="Huang Y.W."/>
            <person name="Jhaveri J."/>
            <person name="Luo Y."/>
            <person name="Martinez D."/>
            <person name="Ngau W.C."/>
            <person name="Otillar B."/>
            <person name="Poliakov A."/>
            <person name="Porter A."/>
            <person name="Szajkowski L."/>
            <person name="Werner G."/>
            <person name="Zhou K."/>
            <person name="Grigoriev I.V."/>
            <person name="Rokhsar D.S."/>
            <person name="Grossman A.R."/>
        </authorList>
    </citation>
    <scope>NUCLEOTIDE SEQUENCE [LARGE SCALE GENOMIC DNA]</scope>
    <source>
        <strain evidence="17">CC-503</strain>
    </source>
</reference>
<evidence type="ECO:0000256" key="5">
    <source>
        <dbReference type="ARBA" id="ARBA00022692"/>
    </source>
</evidence>
<evidence type="ECO:0000256" key="9">
    <source>
        <dbReference type="ARBA" id="ARBA00022989"/>
    </source>
</evidence>
<name>A0A2K3DB48_CHLRE</name>
<dbReference type="InterPro" id="IPR013626">
    <property type="entry name" value="PaO"/>
</dbReference>
<keyword evidence="7" id="KW-0479">Metal-binding</keyword>
<evidence type="ECO:0000259" key="15">
    <source>
        <dbReference type="PROSITE" id="PS51296"/>
    </source>
</evidence>
<evidence type="ECO:0000256" key="4">
    <source>
        <dbReference type="ARBA" id="ARBA00022640"/>
    </source>
</evidence>
<evidence type="ECO:0000313" key="16">
    <source>
        <dbReference type="EMBL" id="PNW77759.1"/>
    </source>
</evidence>
<organism evidence="16 17">
    <name type="scientific">Chlamydomonas reinhardtii</name>
    <name type="common">Chlamydomonas smithii</name>
    <dbReference type="NCBI Taxonomy" id="3055"/>
    <lineage>
        <taxon>Eukaryota</taxon>
        <taxon>Viridiplantae</taxon>
        <taxon>Chlorophyta</taxon>
        <taxon>core chlorophytes</taxon>
        <taxon>Chlorophyceae</taxon>
        <taxon>CS clade</taxon>
        <taxon>Chlamydomonadales</taxon>
        <taxon>Chlamydomonadaceae</taxon>
        <taxon>Chlamydomonas</taxon>
    </lineage>
</organism>
<dbReference type="GO" id="GO:0051537">
    <property type="term" value="F:2 iron, 2 sulfur cluster binding"/>
    <property type="evidence" value="ECO:0007669"/>
    <property type="project" value="UniProtKB-KW"/>
</dbReference>
<evidence type="ECO:0000256" key="8">
    <source>
        <dbReference type="ARBA" id="ARBA00022946"/>
    </source>
</evidence>
<keyword evidence="8" id="KW-0809">Transit peptide</keyword>
<comment type="subcellular location">
    <subcellularLocation>
        <location evidence="2">Membrane</location>
    </subcellularLocation>
    <subcellularLocation>
        <location evidence="1">Plastid</location>
        <location evidence="1">Chloroplast</location>
    </subcellularLocation>
</comment>
<keyword evidence="10" id="KW-0560">Oxidoreductase</keyword>
<keyword evidence="11" id="KW-0408">Iron</keyword>
<dbReference type="GO" id="GO:0016491">
    <property type="term" value="F:oxidoreductase activity"/>
    <property type="evidence" value="ECO:0000318"/>
    <property type="project" value="GO_Central"/>
</dbReference>
<dbReference type="GO" id="GO:0010277">
    <property type="term" value="F:chlorophyllide a oxygenase activity"/>
    <property type="evidence" value="ECO:0007669"/>
    <property type="project" value="InterPro"/>
</dbReference>
<protein>
    <recommendedName>
        <fullName evidence="15">Rieske domain-containing protein</fullName>
    </recommendedName>
</protein>
<evidence type="ECO:0000256" key="6">
    <source>
        <dbReference type="ARBA" id="ARBA00022714"/>
    </source>
</evidence>
<dbReference type="SUPFAM" id="SSF55961">
    <property type="entry name" value="Bet v1-like"/>
    <property type="match status" value="1"/>
</dbReference>
<evidence type="ECO:0000256" key="1">
    <source>
        <dbReference type="ARBA" id="ARBA00004229"/>
    </source>
</evidence>
<dbReference type="EMBL" id="CM008971">
    <property type="protein sequence ID" value="PNW77759.1"/>
    <property type="molecule type" value="Genomic_DNA"/>
</dbReference>
<sequence>MRSLSTHDACAHTTARSPFHAPARLGILHPRPLRATKGVGQARWPFPPSVAVSATTSSAAGASSSAVHGEAAPSTSAIGLGAGAGGSISWFDSWYPVAFTKDLDPAKPHRVTLLGIPMVVWWDKNAAAWRVFEDVCPHRLVPLSEGRITPSGLLECGYHGWAFSGDGKCEVIPQQGKCDTPRACATGYHCAVRQGLLFVLPKPLPPALRPSGGTNDELAAALAAVAEEEARIPLVSELEEPGGKWLSQDVWRDLPYDWSTLMENVLDSSHVPFTHHASMSNRNVIGPYDLKLTSAITDAGFSGMWTTGPRAGKLGPQSTTFTAPCFLKHRLDSKGFASLTVVYAVPMEPGRCRLINRNVLRFNNAIPEAIFGLVPSWWWHVSSHVLLEDDQIFLHLGEEETARRRAGGLGHSQVCYMPSQADTYVIAFQRWLSRFGGGGPFGGGGLAADGAAFVEALGPRLSRKALLDRYSQHTETCASCQQGLKQVGGAAAAARAVAVAAGAAAVFCAAVAVAVAGAAATGAGAVAAAGAAGAAGGAAAGAAGVLSAVGSVLVAAAGAVAGPYDPTGVSHMLRAAAWALLAAAATAAGGRLEALRKLFYEGVYPPPRNLKD</sequence>
<dbReference type="Proteomes" id="UP000006906">
    <property type="component" value="Chromosome 10"/>
</dbReference>
<evidence type="ECO:0000256" key="3">
    <source>
        <dbReference type="ARBA" id="ARBA00022528"/>
    </source>
</evidence>
<dbReference type="PROSITE" id="PS51296">
    <property type="entry name" value="RIESKE"/>
    <property type="match status" value="1"/>
</dbReference>
<gene>
    <name evidence="16" type="ORF">CHLRE_10g450550v5</name>
</gene>
<accession>A0A2K3DB48</accession>
<dbReference type="OrthoDB" id="426882at2759"/>
<dbReference type="InterPro" id="IPR017941">
    <property type="entry name" value="Rieske_2Fe-2S"/>
</dbReference>
<dbReference type="InParanoid" id="A0A2K3DB48"/>
<dbReference type="AlphaFoldDB" id="A0A2K3DB48"/>
<dbReference type="OMA" id="CYMPSQA"/>
<dbReference type="Gene3D" id="3.90.380.10">
    <property type="entry name" value="Naphthalene 1,2-dioxygenase Alpha Subunit, Chain A, domain 1"/>
    <property type="match status" value="1"/>
</dbReference>
<dbReference type="Gene3D" id="2.102.10.10">
    <property type="entry name" value="Rieske [2Fe-2S] iron-sulphur domain"/>
    <property type="match status" value="1"/>
</dbReference>
<dbReference type="Pfam" id="PF08417">
    <property type="entry name" value="PaO"/>
    <property type="match status" value="1"/>
</dbReference>
<keyword evidence="4" id="KW-0934">Plastid</keyword>
<evidence type="ECO:0000256" key="10">
    <source>
        <dbReference type="ARBA" id="ARBA00023002"/>
    </source>
</evidence>
<evidence type="ECO:0000256" key="13">
    <source>
        <dbReference type="ARBA" id="ARBA00023136"/>
    </source>
</evidence>
<evidence type="ECO:0000256" key="7">
    <source>
        <dbReference type="ARBA" id="ARBA00022723"/>
    </source>
</evidence>
<keyword evidence="12" id="KW-0411">Iron-sulfur</keyword>
<keyword evidence="3" id="KW-0150">Chloroplast</keyword>
<evidence type="ECO:0000256" key="12">
    <source>
        <dbReference type="ARBA" id="ARBA00023014"/>
    </source>
</evidence>
<keyword evidence="17" id="KW-1185">Reference proteome</keyword>
<dbReference type="SUPFAM" id="SSF50022">
    <property type="entry name" value="ISP domain"/>
    <property type="match status" value="1"/>
</dbReference>
<dbReference type="ExpressionAtlas" id="A0A2K3DB48">
    <property type="expression patterns" value="baseline and differential"/>
</dbReference>
<dbReference type="GeneID" id="5724062"/>
<dbReference type="InterPro" id="IPR050584">
    <property type="entry name" value="Cholesterol_7-desaturase"/>
</dbReference>
<dbReference type="GO" id="GO:0009507">
    <property type="term" value="C:chloroplast"/>
    <property type="evidence" value="ECO:0007669"/>
    <property type="project" value="UniProtKB-SubCell"/>
</dbReference>
<keyword evidence="9 14" id="KW-1133">Transmembrane helix</keyword>
<keyword evidence="5 14" id="KW-0812">Transmembrane</keyword>
<dbReference type="GO" id="GO:0005737">
    <property type="term" value="C:cytoplasm"/>
    <property type="evidence" value="ECO:0000318"/>
    <property type="project" value="GO_Central"/>
</dbReference>
<dbReference type="Pfam" id="PF00355">
    <property type="entry name" value="Rieske"/>
    <property type="match status" value="1"/>
</dbReference>
<evidence type="ECO:0000256" key="2">
    <source>
        <dbReference type="ARBA" id="ARBA00004370"/>
    </source>
</evidence>
<evidence type="ECO:0000256" key="11">
    <source>
        <dbReference type="ARBA" id="ARBA00023004"/>
    </source>
</evidence>
<feature type="domain" description="Rieske" evidence="15">
    <location>
        <begin position="94"/>
        <end position="199"/>
    </location>
</feature>
<dbReference type="PANTHER" id="PTHR21266:SF32">
    <property type="entry name" value="CHOLESTEROL 7-DESATURASE NVD"/>
    <property type="match status" value="1"/>
</dbReference>